<evidence type="ECO:0000313" key="2">
    <source>
        <dbReference type="EMBL" id="KAL3232694.1"/>
    </source>
</evidence>
<gene>
    <name evidence="2" type="ORF">RNJ44_04610</name>
</gene>
<proteinExistence type="predicted"/>
<accession>A0ABR4NVE8</accession>
<comment type="caution">
    <text evidence="2">The sequence shown here is derived from an EMBL/GenBank/DDBJ whole genome shotgun (WGS) entry which is preliminary data.</text>
</comment>
<name>A0ABR4NVE8_9SACH</name>
<dbReference type="Proteomes" id="UP001623330">
    <property type="component" value="Unassembled WGS sequence"/>
</dbReference>
<feature type="compositionally biased region" description="Low complexity" evidence="1">
    <location>
        <begin position="277"/>
        <end position="296"/>
    </location>
</feature>
<protein>
    <submittedName>
        <fullName evidence="2">Uncharacterized protein</fullName>
    </submittedName>
</protein>
<feature type="compositionally biased region" description="Polar residues" evidence="1">
    <location>
        <begin position="349"/>
        <end position="358"/>
    </location>
</feature>
<feature type="compositionally biased region" description="Acidic residues" evidence="1">
    <location>
        <begin position="54"/>
        <end position="69"/>
    </location>
</feature>
<keyword evidence="3" id="KW-1185">Reference proteome</keyword>
<reference evidence="2 3" key="1">
    <citation type="submission" date="2024-05" db="EMBL/GenBank/DDBJ databases">
        <title>Long read based assembly of the Candida bracarensis genome reveals expanded adhesin content.</title>
        <authorList>
            <person name="Marcet-Houben M."/>
            <person name="Ksiezopolska E."/>
            <person name="Gabaldon T."/>
        </authorList>
    </citation>
    <scope>NUCLEOTIDE SEQUENCE [LARGE SCALE GENOMIC DNA]</scope>
    <source>
        <strain evidence="2 3">CBM6</strain>
    </source>
</reference>
<feature type="region of interest" description="Disordered" evidence="1">
    <location>
        <begin position="252"/>
        <end position="298"/>
    </location>
</feature>
<dbReference type="EMBL" id="JBEVYD010000005">
    <property type="protein sequence ID" value="KAL3232694.1"/>
    <property type="molecule type" value="Genomic_DNA"/>
</dbReference>
<evidence type="ECO:0000313" key="3">
    <source>
        <dbReference type="Proteomes" id="UP001623330"/>
    </source>
</evidence>
<feature type="region of interest" description="Disordered" evidence="1">
    <location>
        <begin position="349"/>
        <end position="376"/>
    </location>
</feature>
<sequence>MEHSVHLQDIREEEDIVRDVELGLELDLELNKNRVIVEGELLDEAAFSSSFSSNDDDDVEGEEVDVDNSEVENLLSPLSGLDLGDEDILQESALNNSTMADLSKALEIPTTPILQDMESAFSEYSVHDEVSGFLPASPIVGNGPTINNSINNNNTKQRSHSHSITNNMTYHFNNAIMNSITNNNNTHASTNTSGKNVVLSPKSSHSFGNNIVTAPKRLNSFLKRGVSTDNLYQESPAFSKESSLLEAFGIETSTTESRRNSAHRLRINSMSGNNLMSGRKSSRNSISTSSPISNTGQFEESLLYHQRSRKNSTISMTNHHHPQNSIGLNVKRSFSKLVNSTGSLKRAISSASLNSKGHTSGRGDTNEKPINYGGSNGISSSGINNLSSPSFHDYNVQANATSSVTRLAQVDANNKVGHINSNNIKANARRRGTTINADIRSGMFKLHLSRDNSALNDHSTSSDIDSISSRNYTYSLSDGNSHLSETNRARYGDCNEVYINEVEQYGNISDEYDGKSSRLDTLSSPDDLDNNEEFVVDIDKLTRLIPVITVTDRIGSKNSTPVLEQTNLMNAQVDIKKRSRQNSNASSSLSSTNGNRMALAEYIKVMIQQQNLEDERLDYLEKNFKECGWCSEEELLNIRKKRVMINKKWASRISHYQSKLEA</sequence>
<feature type="region of interest" description="Disordered" evidence="1">
    <location>
        <begin position="48"/>
        <end position="69"/>
    </location>
</feature>
<evidence type="ECO:0000256" key="1">
    <source>
        <dbReference type="SAM" id="MobiDB-lite"/>
    </source>
</evidence>
<organism evidence="2 3">
    <name type="scientific">Nakaseomyces bracarensis</name>
    <dbReference type="NCBI Taxonomy" id="273131"/>
    <lineage>
        <taxon>Eukaryota</taxon>
        <taxon>Fungi</taxon>
        <taxon>Dikarya</taxon>
        <taxon>Ascomycota</taxon>
        <taxon>Saccharomycotina</taxon>
        <taxon>Saccharomycetes</taxon>
        <taxon>Saccharomycetales</taxon>
        <taxon>Saccharomycetaceae</taxon>
        <taxon>Nakaseomyces</taxon>
    </lineage>
</organism>